<dbReference type="EC" id="4.2.1.75" evidence="3 9"/>
<dbReference type="AlphaFoldDB" id="A0A2R5HF47"/>
<proteinExistence type="inferred from homology"/>
<dbReference type="CDD" id="cd06578">
    <property type="entry name" value="HemD"/>
    <property type="match status" value="1"/>
</dbReference>
<protein>
    <recommendedName>
        <fullName evidence="7 9">Uroporphyrinogen-III synthase</fullName>
        <ecNumber evidence="3 9">4.2.1.75</ecNumber>
    </recommendedName>
</protein>
<evidence type="ECO:0000259" key="10">
    <source>
        <dbReference type="Pfam" id="PF02602"/>
    </source>
</evidence>
<name>A0A2R5HF47_9LACT</name>
<dbReference type="EMBL" id="BFFO01000004">
    <property type="protein sequence ID" value="GBG96689.1"/>
    <property type="molecule type" value="Genomic_DNA"/>
</dbReference>
<evidence type="ECO:0000313" key="11">
    <source>
        <dbReference type="EMBL" id="GBG96689.1"/>
    </source>
</evidence>
<keyword evidence="4 9" id="KW-0456">Lyase</keyword>
<reference evidence="11 12" key="1">
    <citation type="journal article" date="2018" name="Genome Announc.">
        <title>Draft Genome Sequence of Lactococcus sp. Strain NtB2 (JCM 32569), Isolated from the Gut of the Higher Termite Nasutitermes takasagoensis.</title>
        <authorList>
            <person name="Noda S."/>
            <person name="Aihara C."/>
            <person name="Yuki M."/>
            <person name="Ohkuma M."/>
        </authorList>
    </citation>
    <scope>NUCLEOTIDE SEQUENCE [LARGE SCALE GENOMIC DNA]</scope>
    <source>
        <strain evidence="11 12">NtB2</strain>
    </source>
</reference>
<evidence type="ECO:0000313" key="12">
    <source>
        <dbReference type="Proteomes" id="UP000245021"/>
    </source>
</evidence>
<comment type="function">
    <text evidence="6 9">Catalyzes cyclization of the linear tetrapyrrole, hydroxymethylbilane, to the macrocyclic uroporphyrinogen III.</text>
</comment>
<comment type="pathway">
    <text evidence="1 9">Porphyrin-containing compound metabolism; protoporphyrin-IX biosynthesis; coproporphyrinogen-III from 5-aminolevulinate: step 3/4.</text>
</comment>
<organism evidence="11 12">
    <name type="scientific">Lactococcus termiticola</name>
    <dbReference type="NCBI Taxonomy" id="2169526"/>
    <lineage>
        <taxon>Bacteria</taxon>
        <taxon>Bacillati</taxon>
        <taxon>Bacillota</taxon>
        <taxon>Bacilli</taxon>
        <taxon>Lactobacillales</taxon>
        <taxon>Streptococcaceae</taxon>
        <taxon>Lactococcus</taxon>
    </lineage>
</organism>
<dbReference type="InterPro" id="IPR039793">
    <property type="entry name" value="UROS/Hem4"/>
</dbReference>
<dbReference type="Pfam" id="PF02602">
    <property type="entry name" value="HEM4"/>
    <property type="match status" value="1"/>
</dbReference>
<dbReference type="PANTHER" id="PTHR38042:SF1">
    <property type="entry name" value="UROPORPHYRINOGEN-III SYNTHASE, CHLOROPLASTIC"/>
    <property type="match status" value="1"/>
</dbReference>
<evidence type="ECO:0000256" key="3">
    <source>
        <dbReference type="ARBA" id="ARBA00013109"/>
    </source>
</evidence>
<dbReference type="GO" id="GO:0006780">
    <property type="term" value="P:uroporphyrinogen III biosynthetic process"/>
    <property type="evidence" value="ECO:0007669"/>
    <property type="project" value="UniProtKB-UniRule"/>
</dbReference>
<evidence type="ECO:0000256" key="4">
    <source>
        <dbReference type="ARBA" id="ARBA00023239"/>
    </source>
</evidence>
<evidence type="ECO:0000256" key="8">
    <source>
        <dbReference type="ARBA" id="ARBA00048617"/>
    </source>
</evidence>
<dbReference type="InterPro" id="IPR003754">
    <property type="entry name" value="4pyrrol_synth_uPrphyn_synth"/>
</dbReference>
<evidence type="ECO:0000256" key="7">
    <source>
        <dbReference type="ARBA" id="ARBA00040167"/>
    </source>
</evidence>
<dbReference type="Gene3D" id="3.40.50.10090">
    <property type="match status" value="2"/>
</dbReference>
<evidence type="ECO:0000256" key="1">
    <source>
        <dbReference type="ARBA" id="ARBA00004772"/>
    </source>
</evidence>
<evidence type="ECO:0000256" key="6">
    <source>
        <dbReference type="ARBA" id="ARBA00037589"/>
    </source>
</evidence>
<comment type="caution">
    <text evidence="11">The sequence shown here is derived from an EMBL/GenBank/DDBJ whole genome shotgun (WGS) entry which is preliminary data.</text>
</comment>
<dbReference type="GO" id="GO:0006782">
    <property type="term" value="P:protoporphyrinogen IX biosynthetic process"/>
    <property type="evidence" value="ECO:0007669"/>
    <property type="project" value="UniProtKB-UniRule"/>
</dbReference>
<dbReference type="Proteomes" id="UP000245021">
    <property type="component" value="Unassembled WGS sequence"/>
</dbReference>
<dbReference type="GO" id="GO:0004852">
    <property type="term" value="F:uroporphyrinogen-III synthase activity"/>
    <property type="evidence" value="ECO:0007669"/>
    <property type="project" value="UniProtKB-UniRule"/>
</dbReference>
<comment type="catalytic activity">
    <reaction evidence="8 9">
        <text>hydroxymethylbilane = uroporphyrinogen III + H2O</text>
        <dbReference type="Rhea" id="RHEA:18965"/>
        <dbReference type="ChEBI" id="CHEBI:15377"/>
        <dbReference type="ChEBI" id="CHEBI:57308"/>
        <dbReference type="ChEBI" id="CHEBI:57845"/>
        <dbReference type="EC" id="4.2.1.75"/>
    </reaction>
</comment>
<dbReference type="OrthoDB" id="2181978at2"/>
<dbReference type="UniPathway" id="UPA00251">
    <property type="reaction ID" value="UER00320"/>
</dbReference>
<accession>A0A2R5HF47</accession>
<sequence>MKRILLMRPDNREDKAFFEARDYEVMELPLVRYELLALSPEALAELKTSDWLVFTSQRPVESILAHLEPGELKISAVGQKTAEKIESLGFAVDFMPSIATKASFISEWPAPGQKIFYPKSNLADDSLARTLGAKEVVCYEHQEDVANLELLENLINFMALDSVYFTSPSSWQRFYKIYQKHPFPIDIIAIGETTKKAIQADLSVDVLEKEKI</sequence>
<gene>
    <name evidence="11" type="ORF">NtB2_00813</name>
</gene>
<dbReference type="InterPro" id="IPR036108">
    <property type="entry name" value="4pyrrol_syn_uPrphyn_synt_sf"/>
</dbReference>
<dbReference type="SUPFAM" id="SSF69618">
    <property type="entry name" value="HemD-like"/>
    <property type="match status" value="1"/>
</dbReference>
<feature type="domain" description="Tetrapyrrole biosynthesis uroporphyrinogen III synthase" evidence="10">
    <location>
        <begin position="18"/>
        <end position="209"/>
    </location>
</feature>
<dbReference type="RefSeq" id="WP_109245665.1">
    <property type="nucleotide sequence ID" value="NZ_BFFO01000004.1"/>
</dbReference>
<evidence type="ECO:0000256" key="9">
    <source>
        <dbReference type="RuleBase" id="RU366031"/>
    </source>
</evidence>
<evidence type="ECO:0000256" key="2">
    <source>
        <dbReference type="ARBA" id="ARBA00008133"/>
    </source>
</evidence>
<dbReference type="PANTHER" id="PTHR38042">
    <property type="entry name" value="UROPORPHYRINOGEN-III SYNTHASE, CHLOROPLASTIC"/>
    <property type="match status" value="1"/>
</dbReference>
<evidence type="ECO:0000256" key="5">
    <source>
        <dbReference type="ARBA" id="ARBA00023244"/>
    </source>
</evidence>
<keyword evidence="5 9" id="KW-0627">Porphyrin biosynthesis</keyword>
<keyword evidence="12" id="KW-1185">Reference proteome</keyword>
<comment type="similarity">
    <text evidence="2 9">Belongs to the uroporphyrinogen-III synthase family.</text>
</comment>